<dbReference type="PANTHER" id="PTHR47197:SF3">
    <property type="entry name" value="DIHYDRO-HEME D1 DEHYDROGENASE"/>
    <property type="match status" value="1"/>
</dbReference>
<feature type="signal peptide" evidence="1">
    <location>
        <begin position="1"/>
        <end position="23"/>
    </location>
</feature>
<evidence type="ECO:0008006" key="4">
    <source>
        <dbReference type="Google" id="ProtNLM"/>
    </source>
</evidence>
<dbReference type="InterPro" id="IPR011048">
    <property type="entry name" value="Haem_d1_sf"/>
</dbReference>
<sequence>MPALSHRLAAVIAPLLLAAPALAAQPPYHEVARIPAPDGPWDYASVDTAARRLYVGRADGVLALDLDSGRLTPTLVAGQRVHGILPLDGGLAISSNGDSNTATLFQGADGAVLATFATGAKPDAVVQAGALVAVMDGKQGDITLIDPVRRVVTGHVDVGGALEFAAMDGQGHLYVNVEDRNELVVVDVAAHAVLARRRLPDCDGPTGLALDPATGVLVSACASGRAVVMAASDGRVLASLPIAQGADAVILDARNHRFLIPCGKEGVLTVLSPDAQGALAVTATVPTAKGARTGALDPVTGRVYLPVGTRLAGKAGQPAGFEPGSFHLLVMEPAP</sequence>
<evidence type="ECO:0000313" key="2">
    <source>
        <dbReference type="EMBL" id="MBB6250792.1"/>
    </source>
</evidence>
<dbReference type="InterPro" id="IPR015943">
    <property type="entry name" value="WD40/YVTN_repeat-like_dom_sf"/>
</dbReference>
<dbReference type="InterPro" id="IPR051200">
    <property type="entry name" value="Host-pathogen_enzymatic-act"/>
</dbReference>
<dbReference type="EMBL" id="JACIIZ010000003">
    <property type="protein sequence ID" value="MBB6250792.1"/>
    <property type="molecule type" value="Genomic_DNA"/>
</dbReference>
<dbReference type="Gene3D" id="2.130.10.10">
    <property type="entry name" value="YVTN repeat-like/Quinoprotein amine dehydrogenase"/>
    <property type="match status" value="2"/>
</dbReference>
<evidence type="ECO:0000256" key="1">
    <source>
        <dbReference type="SAM" id="SignalP"/>
    </source>
</evidence>
<gene>
    <name evidence="2" type="ORF">FHS74_001337</name>
</gene>
<dbReference type="Proteomes" id="UP000539175">
    <property type="component" value="Unassembled WGS sequence"/>
</dbReference>
<dbReference type="AlphaFoldDB" id="A0A7X0AVB2"/>
<evidence type="ECO:0000313" key="3">
    <source>
        <dbReference type="Proteomes" id="UP000539175"/>
    </source>
</evidence>
<name>A0A7X0AVB2_9PROT</name>
<feature type="chain" id="PRO_5030626086" description="DNA-binding beta-propeller fold protein YncE" evidence="1">
    <location>
        <begin position="24"/>
        <end position="335"/>
    </location>
</feature>
<dbReference type="RefSeq" id="WP_184798710.1">
    <property type="nucleotide sequence ID" value="NZ_JACIIZ010000003.1"/>
</dbReference>
<organism evidence="2 3">
    <name type="scientific">Nitrospirillum iridis</name>
    <dbReference type="NCBI Taxonomy" id="765888"/>
    <lineage>
        <taxon>Bacteria</taxon>
        <taxon>Pseudomonadati</taxon>
        <taxon>Pseudomonadota</taxon>
        <taxon>Alphaproteobacteria</taxon>
        <taxon>Rhodospirillales</taxon>
        <taxon>Azospirillaceae</taxon>
        <taxon>Nitrospirillum</taxon>
    </lineage>
</organism>
<dbReference type="PANTHER" id="PTHR47197">
    <property type="entry name" value="PROTEIN NIRF"/>
    <property type="match status" value="1"/>
</dbReference>
<proteinExistence type="predicted"/>
<keyword evidence="1" id="KW-0732">Signal</keyword>
<protein>
    <recommendedName>
        <fullName evidence="4">DNA-binding beta-propeller fold protein YncE</fullName>
    </recommendedName>
</protein>
<comment type="caution">
    <text evidence="2">The sequence shown here is derived from an EMBL/GenBank/DDBJ whole genome shotgun (WGS) entry which is preliminary data.</text>
</comment>
<reference evidence="2 3" key="1">
    <citation type="submission" date="2020-08" db="EMBL/GenBank/DDBJ databases">
        <title>Genomic Encyclopedia of Type Strains, Phase IV (KMG-IV): sequencing the most valuable type-strain genomes for metagenomic binning, comparative biology and taxonomic classification.</title>
        <authorList>
            <person name="Goeker M."/>
        </authorList>
    </citation>
    <scope>NUCLEOTIDE SEQUENCE [LARGE SCALE GENOMIC DNA]</scope>
    <source>
        <strain evidence="2 3">DSM 22198</strain>
    </source>
</reference>
<keyword evidence="3" id="KW-1185">Reference proteome</keyword>
<accession>A0A7X0AVB2</accession>
<dbReference type="SUPFAM" id="SSF51004">
    <property type="entry name" value="C-terminal (heme d1) domain of cytochrome cd1-nitrite reductase"/>
    <property type="match status" value="1"/>
</dbReference>